<proteinExistence type="predicted"/>
<evidence type="ECO:0000313" key="2">
    <source>
        <dbReference type="Proteomes" id="UP000219271"/>
    </source>
</evidence>
<dbReference type="AlphaFoldDB" id="A0A286BT97"/>
<dbReference type="EMBL" id="OCMY01000001">
    <property type="protein sequence ID" value="SOD37369.1"/>
    <property type="molecule type" value="Genomic_DNA"/>
</dbReference>
<dbReference type="Proteomes" id="UP000219271">
    <property type="component" value="Unassembled WGS sequence"/>
</dbReference>
<accession>A0A286BT97</accession>
<organism evidence="1 2">
    <name type="scientific">Candidatus Pantoea floridensis</name>
    <dbReference type="NCBI Taxonomy" id="1938870"/>
    <lineage>
        <taxon>Bacteria</taxon>
        <taxon>Pseudomonadati</taxon>
        <taxon>Pseudomonadota</taxon>
        <taxon>Gammaproteobacteria</taxon>
        <taxon>Enterobacterales</taxon>
        <taxon>Erwiniaceae</taxon>
        <taxon>Pantoea</taxon>
    </lineage>
</organism>
<protein>
    <submittedName>
        <fullName evidence="1">Uncharacterized protein</fullName>
    </submittedName>
</protein>
<name>A0A286BT97_9GAMM</name>
<sequence length="120" mass="12752">MSTLQNVVTACQADETQLKLQAQARTKSWDRWTAPVSGSHPTGEDPGYDDNFQRIREEVNKLSGIDTALICQLAEKLLTTAAQDTGAGGQHLLARCQSSLTGFAVVYPPGTDEIGAGCTG</sequence>
<reference evidence="2" key="1">
    <citation type="submission" date="2017-09" db="EMBL/GenBank/DDBJ databases">
        <authorList>
            <person name="Varghese N."/>
            <person name="Submissions S."/>
        </authorList>
    </citation>
    <scope>NUCLEOTIDE SEQUENCE [LARGE SCALE GENOMIC DNA]</scope>
    <source>
        <strain evidence="2">JKS000234</strain>
    </source>
</reference>
<dbReference type="PANTHER" id="PTHR37024:SF5">
    <property type="entry name" value="IMPA N-TERMINAL DOMAIN-CONTAINING PROTEIN"/>
    <property type="match status" value="1"/>
</dbReference>
<gene>
    <name evidence="1" type="ORF">SAMN06273570_1722</name>
</gene>
<dbReference type="PANTHER" id="PTHR37024">
    <property type="entry name" value="TYPE VI SECRETION SYSTEM DUF2094 AND IMPA-RELATED DOMAIN PROTEIN"/>
    <property type="match status" value="1"/>
</dbReference>
<keyword evidence="2" id="KW-1185">Reference proteome</keyword>
<evidence type="ECO:0000313" key="1">
    <source>
        <dbReference type="EMBL" id="SOD37369.1"/>
    </source>
</evidence>